<protein>
    <submittedName>
        <fullName evidence="2">Uncharacterized protein</fullName>
    </submittedName>
</protein>
<name>A0A1G4I4P0_TRYEQ</name>
<comment type="caution">
    <text evidence="2">The sequence shown here is derived from an EMBL/GenBank/DDBJ whole genome shotgun (WGS) entry which is preliminary data.</text>
</comment>
<feature type="region of interest" description="Disordered" evidence="1">
    <location>
        <begin position="1"/>
        <end position="38"/>
    </location>
</feature>
<keyword evidence="3" id="KW-1185">Reference proteome</keyword>
<dbReference type="AlphaFoldDB" id="A0A1G4I4P0"/>
<dbReference type="RefSeq" id="XP_067078229.1">
    <property type="nucleotide sequence ID" value="XM_067222128.1"/>
</dbReference>
<sequence>MGQRGSSPGICNYTNNTEKDPGASEHRSATSGGKHMPNITVPTECAGVVPLPIPFGEASMLRRSWLSVKESELAREWQVGRHNQSSGVLSTSPHVPLTCAGVPFPANRTSGVIHGDDTRELWGEGLPVGKSYFLALQSSWRSGGSQHRRFPLPPVNPLDLNESAIERAIEETVGQPLQPPVPLSFMVSDILVPQWEVNGLYDAPAVRRM</sequence>
<evidence type="ECO:0000256" key="1">
    <source>
        <dbReference type="SAM" id="MobiDB-lite"/>
    </source>
</evidence>
<reference evidence="2" key="1">
    <citation type="submission" date="2016-09" db="EMBL/GenBank/DDBJ databases">
        <authorList>
            <person name="Hebert L."/>
            <person name="Moumen B."/>
        </authorList>
    </citation>
    <scope>NUCLEOTIDE SEQUENCE [LARGE SCALE GENOMIC DNA]</scope>
    <source>
        <strain evidence="2">OVI</strain>
    </source>
</reference>
<evidence type="ECO:0000313" key="3">
    <source>
        <dbReference type="Proteomes" id="UP000195570"/>
    </source>
</evidence>
<dbReference type="GeneID" id="92374280"/>
<dbReference type="EMBL" id="CZPT02000621">
    <property type="protein sequence ID" value="SCU66828.1"/>
    <property type="molecule type" value="Genomic_DNA"/>
</dbReference>
<proteinExistence type="predicted"/>
<dbReference type="VEuPathDB" id="TriTrypDB:TEOVI_000034000"/>
<accession>A0A1G4I4P0</accession>
<dbReference type="Proteomes" id="UP000195570">
    <property type="component" value="Unassembled WGS sequence"/>
</dbReference>
<organism evidence="2 3">
    <name type="scientific">Trypanosoma equiperdum</name>
    <dbReference type="NCBI Taxonomy" id="5694"/>
    <lineage>
        <taxon>Eukaryota</taxon>
        <taxon>Discoba</taxon>
        <taxon>Euglenozoa</taxon>
        <taxon>Kinetoplastea</taxon>
        <taxon>Metakinetoplastina</taxon>
        <taxon>Trypanosomatida</taxon>
        <taxon>Trypanosomatidae</taxon>
        <taxon>Trypanosoma</taxon>
    </lineage>
</organism>
<feature type="compositionally biased region" description="Basic and acidic residues" evidence="1">
    <location>
        <begin position="17"/>
        <end position="28"/>
    </location>
</feature>
<gene>
    <name evidence="2" type="ORF">TEOVI_000034000</name>
</gene>
<evidence type="ECO:0000313" key="2">
    <source>
        <dbReference type="EMBL" id="SCU66828.1"/>
    </source>
</evidence>